<feature type="domain" description="Non-haem dioxygenase N-terminal" evidence="4">
    <location>
        <begin position="61"/>
        <end position="143"/>
    </location>
</feature>
<accession>A0A4U5MNU0</accession>
<evidence type="ECO:0000259" key="4">
    <source>
        <dbReference type="Pfam" id="PF14226"/>
    </source>
</evidence>
<sequence>MQSDLVQNGSVYDIEKELQAFDESKSGVKGLVDARIIKTPPFFVVPEREVSCQPSPAHFHIPAIDLKGIHEDGVRRREIVEQMCNASETWGFFQVVNHGISKNVMEGMVEGVKGFHEEKNQVNMEYYTRDTKKKGYFLMAPDAPDSEEYPEVCSKFQISENRVLANHIGPKTSVASFFAIYDWICAPLKELISYENPLCKEVPLKDYIIQYRWKERDGGISTLDRFRL</sequence>
<dbReference type="STRING" id="43335.A0A4U5MNU0"/>
<evidence type="ECO:0000256" key="1">
    <source>
        <dbReference type="ARBA" id="ARBA00022723"/>
    </source>
</evidence>
<dbReference type="InterPro" id="IPR026992">
    <property type="entry name" value="DIOX_N"/>
</dbReference>
<evidence type="ECO:0000256" key="3">
    <source>
        <dbReference type="ARBA" id="ARBA00023004"/>
    </source>
</evidence>
<dbReference type="SUPFAM" id="SSF51197">
    <property type="entry name" value="Clavaminate synthase-like"/>
    <property type="match status" value="1"/>
</dbReference>
<comment type="caution">
    <text evidence="5">The sequence shown here is derived from an EMBL/GenBank/DDBJ whole genome shotgun (WGS) entry which is preliminary data.</text>
</comment>
<organism evidence="5">
    <name type="scientific">Populus alba</name>
    <name type="common">White poplar</name>
    <dbReference type="NCBI Taxonomy" id="43335"/>
    <lineage>
        <taxon>Eukaryota</taxon>
        <taxon>Viridiplantae</taxon>
        <taxon>Streptophyta</taxon>
        <taxon>Embryophyta</taxon>
        <taxon>Tracheophyta</taxon>
        <taxon>Spermatophyta</taxon>
        <taxon>Magnoliopsida</taxon>
        <taxon>eudicotyledons</taxon>
        <taxon>Gunneridae</taxon>
        <taxon>Pentapetalae</taxon>
        <taxon>rosids</taxon>
        <taxon>fabids</taxon>
        <taxon>Malpighiales</taxon>
        <taxon>Salicaceae</taxon>
        <taxon>Saliceae</taxon>
        <taxon>Populus</taxon>
    </lineage>
</organism>
<dbReference type="AlphaFoldDB" id="A0A4U5MNU0"/>
<gene>
    <name evidence="5" type="ORF">D5086_0000302070</name>
</gene>
<dbReference type="PANTHER" id="PTHR10209">
    <property type="entry name" value="OXIDOREDUCTASE, 2OG-FE II OXYGENASE FAMILY PROTEIN"/>
    <property type="match status" value="1"/>
</dbReference>
<reference evidence="5" key="1">
    <citation type="submission" date="2018-10" db="EMBL/GenBank/DDBJ databases">
        <title>Population genomic analysis revealed the cold adaptation of white poplar.</title>
        <authorList>
            <person name="Liu Y.-J."/>
        </authorList>
    </citation>
    <scope>NUCLEOTIDE SEQUENCE [LARGE SCALE GENOMIC DNA]</scope>
    <source>
        <strain evidence="5">PAL-ZL1</strain>
    </source>
</reference>
<proteinExistence type="predicted"/>
<dbReference type="InterPro" id="IPR027443">
    <property type="entry name" value="IPNS-like_sf"/>
</dbReference>
<dbReference type="EMBL" id="RCHU01001184">
    <property type="protein sequence ID" value="TKR71296.1"/>
    <property type="molecule type" value="Genomic_DNA"/>
</dbReference>
<keyword evidence="3" id="KW-0408">Iron</keyword>
<dbReference type="GO" id="GO:0016491">
    <property type="term" value="F:oxidoreductase activity"/>
    <property type="evidence" value="ECO:0007669"/>
    <property type="project" value="UniProtKB-KW"/>
</dbReference>
<keyword evidence="1" id="KW-0479">Metal-binding</keyword>
<protein>
    <recommendedName>
        <fullName evidence="4">Non-haem dioxygenase N-terminal domain-containing protein</fullName>
    </recommendedName>
</protein>
<evidence type="ECO:0000313" key="5">
    <source>
        <dbReference type="EMBL" id="TKR71296.1"/>
    </source>
</evidence>
<name>A0A4U5MNU0_POPAL</name>
<dbReference type="Pfam" id="PF14226">
    <property type="entry name" value="DIOX_N"/>
    <property type="match status" value="1"/>
</dbReference>
<dbReference type="GO" id="GO:0046872">
    <property type="term" value="F:metal ion binding"/>
    <property type="evidence" value="ECO:0007669"/>
    <property type="project" value="UniProtKB-KW"/>
</dbReference>
<evidence type="ECO:0000256" key="2">
    <source>
        <dbReference type="ARBA" id="ARBA00023002"/>
    </source>
</evidence>
<keyword evidence="2" id="KW-0560">Oxidoreductase</keyword>
<dbReference type="PANTHER" id="PTHR10209:SF776">
    <property type="entry name" value="2OG-FE(II) OXYGENASE FAMILY OXIDOREDUCTASE"/>
    <property type="match status" value="1"/>
</dbReference>
<dbReference type="Gene3D" id="2.60.120.330">
    <property type="entry name" value="B-lactam Antibiotic, Isopenicillin N Synthase, Chain"/>
    <property type="match status" value="1"/>
</dbReference>